<dbReference type="PANTHER" id="PTHR38435:SF2">
    <property type="entry name" value="DUF871 DOMAIN-CONTAINING PROTEIN"/>
    <property type="match status" value="1"/>
</dbReference>
<dbReference type="InterPro" id="IPR017853">
    <property type="entry name" value="GH"/>
</dbReference>
<dbReference type="Gene3D" id="2.40.100.10">
    <property type="entry name" value="Cyclophilin-like"/>
    <property type="match status" value="1"/>
</dbReference>
<proteinExistence type="predicted"/>
<evidence type="ECO:0000259" key="1">
    <source>
        <dbReference type="Pfam" id="PF05913"/>
    </source>
</evidence>
<gene>
    <name evidence="3" type="ORF">H8707_13090</name>
</gene>
<protein>
    <submittedName>
        <fullName evidence="3">DUF871 family protein</fullName>
    </submittedName>
</protein>
<dbReference type="InterPro" id="IPR029000">
    <property type="entry name" value="Cyclophilin-like_dom_sf"/>
</dbReference>
<dbReference type="Pfam" id="PF19200">
    <property type="entry name" value="MupG_N"/>
    <property type="match status" value="1"/>
</dbReference>
<keyword evidence="4" id="KW-1185">Reference proteome</keyword>
<dbReference type="InterPro" id="IPR043797">
    <property type="entry name" value="MupG_N"/>
</dbReference>
<feature type="domain" description="6-phospho-N-acetylmuramidase C-terminal" evidence="1">
    <location>
        <begin position="249"/>
        <end position="347"/>
    </location>
</feature>
<dbReference type="Gene3D" id="3.20.20.70">
    <property type="entry name" value="Aldolase class I"/>
    <property type="match status" value="1"/>
</dbReference>
<dbReference type="SUPFAM" id="SSF50891">
    <property type="entry name" value="Cyclophilin-like"/>
    <property type="match status" value="1"/>
</dbReference>
<organism evidence="3 4">
    <name type="scientific">Paratissierella segnis</name>
    <dbReference type="NCBI Taxonomy" id="2763679"/>
    <lineage>
        <taxon>Bacteria</taxon>
        <taxon>Bacillati</taxon>
        <taxon>Bacillota</taxon>
        <taxon>Tissierellia</taxon>
        <taxon>Tissierellales</taxon>
        <taxon>Tissierellaceae</taxon>
        <taxon>Paratissierella</taxon>
    </lineage>
</organism>
<evidence type="ECO:0000259" key="2">
    <source>
        <dbReference type="Pfam" id="PF19200"/>
    </source>
</evidence>
<dbReference type="SUPFAM" id="SSF51445">
    <property type="entry name" value="(Trans)glycosidases"/>
    <property type="match status" value="1"/>
</dbReference>
<dbReference type="InterPro" id="IPR013785">
    <property type="entry name" value="Aldolase_TIM"/>
</dbReference>
<reference evidence="3" key="1">
    <citation type="submission" date="2020-08" db="EMBL/GenBank/DDBJ databases">
        <title>Genome public.</title>
        <authorList>
            <person name="Liu C."/>
            <person name="Sun Q."/>
        </authorList>
    </citation>
    <scope>NUCLEOTIDE SEQUENCE</scope>
    <source>
        <strain evidence="3">BX21</strain>
    </source>
</reference>
<dbReference type="PANTHER" id="PTHR38435">
    <property type="match status" value="1"/>
</dbReference>
<comment type="caution">
    <text evidence="3">The sequence shown here is derived from an EMBL/GenBank/DDBJ whole genome shotgun (WGS) entry which is preliminary data.</text>
</comment>
<sequence length="350" mass="40733">MLNKFGLSIYISTFDEQKEMLDRFTGSGYYVFTSFHMQEEYNSIDDYCIRAKELCYWLKERNFKIIGDVSTKTLDFFEYKSIIEFAKDFSLDILRLDYGFSDDEILSISKEFPISFNPSTEDDILAKKILDSGMEVFALHNFYPRPETGLDPEGFKNINQKLKDIGIKTLGFIAGDEMKRGPIFEGLPTLEKHRNIPPYVAFLDLLKNYNVDEVFVGDVKISQVQSSLIIDYLDDNIINVPVKFHPNYQYLYNQVFTIRADSPNSLMRLQESREYSCDGEKILPFNTIIREKGSITIDNIGYARYSGEIQILRKPLPKDDRVNVMGRVLDDYIDIMDCTKNKEKIRFITL</sequence>
<dbReference type="Pfam" id="PF05913">
    <property type="entry name" value="MupG_C"/>
    <property type="match status" value="1"/>
</dbReference>
<feature type="domain" description="6-phospho-N-acetylmuramidase N-terminal" evidence="2">
    <location>
        <begin position="5"/>
        <end position="224"/>
    </location>
</feature>
<dbReference type="InterPro" id="IPR043894">
    <property type="entry name" value="MupG_C"/>
</dbReference>
<evidence type="ECO:0000313" key="4">
    <source>
        <dbReference type="Proteomes" id="UP000601171"/>
    </source>
</evidence>
<dbReference type="Proteomes" id="UP000601171">
    <property type="component" value="Unassembled WGS sequence"/>
</dbReference>
<dbReference type="InterPro" id="IPR008589">
    <property type="entry name" value="MupG"/>
</dbReference>
<accession>A0A926EZJ6</accession>
<dbReference type="RefSeq" id="WP_262430611.1">
    <property type="nucleotide sequence ID" value="NZ_JACRTG010000030.1"/>
</dbReference>
<evidence type="ECO:0000313" key="3">
    <source>
        <dbReference type="EMBL" id="MBC8589150.1"/>
    </source>
</evidence>
<dbReference type="AlphaFoldDB" id="A0A926EZJ6"/>
<dbReference type="EMBL" id="JACRTG010000030">
    <property type="protein sequence ID" value="MBC8589150.1"/>
    <property type="molecule type" value="Genomic_DNA"/>
</dbReference>
<name>A0A926EZJ6_9FIRM</name>